<keyword evidence="2" id="KW-1185">Reference proteome</keyword>
<dbReference type="Proteomes" id="UP000326279">
    <property type="component" value="Segment"/>
</dbReference>
<gene>
    <name evidence="1" type="primary">53</name>
    <name evidence="1" type="ORF">PBI_MALAGASYROSE_53</name>
</gene>
<dbReference type="KEGG" id="vg:80019526"/>
<protein>
    <submittedName>
        <fullName evidence="1">Uncharacterized protein</fullName>
    </submittedName>
</protein>
<dbReference type="EMBL" id="MN234170">
    <property type="protein sequence ID" value="QFG08901.1"/>
    <property type="molecule type" value="Genomic_DNA"/>
</dbReference>
<sequence length="66" mass="7203">MSDVQLQHTSTARAIVPAPLTVNSLYKAAQVLADAGMPGDTEVQMQQCDRGTNFIFTTQYVSEVTR</sequence>
<organism evidence="1 2">
    <name type="scientific">Mycobacterium phage MalagasyRose</name>
    <dbReference type="NCBI Taxonomy" id="2599870"/>
    <lineage>
        <taxon>Viruses</taxon>
        <taxon>Duplodnaviria</taxon>
        <taxon>Heunggongvirae</taxon>
        <taxon>Uroviricota</taxon>
        <taxon>Caudoviricetes</taxon>
        <taxon>Malagasyrosevirus</taxon>
        <taxon>Malagasyrosevirus malagasyrose</taxon>
    </lineage>
</organism>
<proteinExistence type="predicted"/>
<dbReference type="GeneID" id="80019526"/>
<evidence type="ECO:0000313" key="2">
    <source>
        <dbReference type="Proteomes" id="UP000326279"/>
    </source>
</evidence>
<evidence type="ECO:0000313" key="1">
    <source>
        <dbReference type="EMBL" id="QFG08901.1"/>
    </source>
</evidence>
<dbReference type="RefSeq" id="YP_010754925.1">
    <property type="nucleotide sequence ID" value="NC_073465.1"/>
</dbReference>
<reference evidence="1 2" key="1">
    <citation type="submission" date="2019-07" db="EMBL/GenBank/DDBJ databases">
        <authorList>
            <person name="Garlena R.A."/>
            <person name="Russell D.A."/>
            <person name="Pope W.H."/>
            <person name="Jacobs-Sera D."/>
            <person name="Hatfull G.F."/>
        </authorList>
    </citation>
    <scope>NUCLEOTIDE SEQUENCE [LARGE SCALE GENOMIC DNA]</scope>
</reference>
<name>A0A5J6TDA6_9CAUD</name>
<accession>A0A5J6TDA6</accession>